<gene>
    <name evidence="2" type="ORF">FJT64_010862</name>
</gene>
<feature type="region of interest" description="Disordered" evidence="1">
    <location>
        <begin position="784"/>
        <end position="848"/>
    </location>
</feature>
<feature type="compositionally biased region" description="Polar residues" evidence="1">
    <location>
        <begin position="97"/>
        <end position="109"/>
    </location>
</feature>
<feature type="region of interest" description="Disordered" evidence="1">
    <location>
        <begin position="678"/>
        <end position="707"/>
    </location>
</feature>
<dbReference type="InterPro" id="IPR027871">
    <property type="entry name" value="DUF4603"/>
</dbReference>
<reference evidence="2 3" key="1">
    <citation type="submission" date="2019-07" db="EMBL/GenBank/DDBJ databases">
        <title>Draft genome assembly of a fouling barnacle, Amphibalanus amphitrite (Darwin, 1854): The first reference genome for Thecostraca.</title>
        <authorList>
            <person name="Kim W."/>
        </authorList>
    </citation>
    <scope>NUCLEOTIDE SEQUENCE [LARGE SCALE GENOMIC DNA]</scope>
    <source>
        <strain evidence="2">SNU_AA5</strain>
        <tissue evidence="2">Soma without cirri and trophi</tissue>
    </source>
</reference>
<sequence length="1008" mass="107685">MKYPQLVSTPAVVKEWLEAELECLGIDSAAYARTVLSLLSRDTIDPAEVIQSGYVLIANKEELKRAEVIECLRSASEDHGGIQLLVDQLISMLKQLPASSEPSGDTASDSSRRPATGDPPPPDDPVLRYEAAFPALGRGSPGVIPLTYFSKMGRAAAPAAAGLWRADLAPAAAVWPTTLDHLRLLLPQPSEQTAPLEPAGGAPAPPTPPPKPPEPAETARIIRPSAETHFQPIRRASGDDGGEDWPPPATYDARLYMRSESGGLYLEDEGPRSAAEPPQKYMIFRERPTLAMTRRGLAPKFKLSCNEKYCQTDDPATADGAGRDLLQILVSGEQAGEACGAAAGDSDDDDDSSYEVLSSLQQTLHSIYEDGSEAADSGAEPELEPDQPVEPAPARRPSAFARVRRPSPGHRPLYLRGGGADSLLAAVYTGGDWSPGDAAVSEPADHRPLYARQPTGAAATTTGEFAQHRQLTSGRISNSVYWQGPTEYPALRYQLAGRDRPEVTFCRLSGDTHRSGPLKEDPAAAWEAVSDVARSSREASVCSDTVSAGAAADTTLWQAAGERERRDRSADRALWEARAAAGRRRSSVDSAVWEQEPAAGLWEAPRGLHEPEGGSDLGALWEPAAGLAEPEDGAEPAALWETPRGLAEPEDVSELAVWETRRGRAERESSVEMTIWETSGEQSAATEAPPANIWESGSAPASGNTSMDARWAPRELVQREKSVEEVCWEFSDDLSQRDNSVEDPAADARWHVPRGQGAGERSLWESPAELAQCDRSIEEAIWEARDEPAPRHDGSTERSLWEAGGAAPQEPAPWGVPAGLARQRSAEPALWPAEPPRWEADEGSGWPAWDDPPVGAPERIWRRSEPAAGLPEWGGALPAASDGGGGGGVEEGDEEEMRRLLWRLGGDDVLAQTGLYTADIADAARGWEFIDENNVKNKIDAHAGSDGGPLASELADGESGWRVLPALRQLSERLGLTEGAPLPDGVALKAWDAGGTVAPRRGAAAAGP</sequence>
<dbReference type="EMBL" id="VIIS01001918">
    <property type="protein sequence ID" value="KAF0290948.1"/>
    <property type="molecule type" value="Genomic_DNA"/>
</dbReference>
<feature type="compositionally biased region" description="Low complexity" evidence="1">
    <location>
        <begin position="801"/>
        <end position="815"/>
    </location>
</feature>
<evidence type="ECO:0000256" key="1">
    <source>
        <dbReference type="SAM" id="MobiDB-lite"/>
    </source>
</evidence>
<feature type="compositionally biased region" description="Low complexity" evidence="1">
    <location>
        <begin position="193"/>
        <end position="202"/>
    </location>
</feature>
<feature type="region of interest" description="Disordered" evidence="1">
    <location>
        <begin position="370"/>
        <end position="414"/>
    </location>
</feature>
<feature type="region of interest" description="Disordered" evidence="1">
    <location>
        <begin position="226"/>
        <end position="245"/>
    </location>
</feature>
<evidence type="ECO:0000313" key="3">
    <source>
        <dbReference type="Proteomes" id="UP000440578"/>
    </source>
</evidence>
<feature type="region of interest" description="Disordered" evidence="1">
    <location>
        <begin position="868"/>
        <end position="893"/>
    </location>
</feature>
<dbReference type="Pfam" id="PF15376">
    <property type="entry name" value="DUF4603"/>
    <property type="match status" value="1"/>
</dbReference>
<dbReference type="PANTHER" id="PTHR17611">
    <property type="entry name" value="DNA SEGMENT, CHR 5, ERATO DOI 579, EXPRESSED"/>
    <property type="match status" value="1"/>
</dbReference>
<feature type="region of interest" description="Disordered" evidence="1">
    <location>
        <begin position="97"/>
        <end position="126"/>
    </location>
</feature>
<proteinExistence type="predicted"/>
<dbReference type="AlphaFoldDB" id="A0A6A4VKQ7"/>
<feature type="compositionally biased region" description="Pro residues" evidence="1">
    <location>
        <begin position="203"/>
        <end position="215"/>
    </location>
</feature>
<keyword evidence="3" id="KW-1185">Reference proteome</keyword>
<dbReference type="PANTHER" id="PTHR17611:SF3">
    <property type="entry name" value="DNA SEGMENT, CHR 5, ERATO DOI 579, EXPRESSED"/>
    <property type="match status" value="1"/>
</dbReference>
<comment type="caution">
    <text evidence="2">The sequence shown here is derived from an EMBL/GenBank/DDBJ whole genome shotgun (WGS) entry which is preliminary data.</text>
</comment>
<protein>
    <submittedName>
        <fullName evidence="2">Uncharacterized protein</fullName>
    </submittedName>
</protein>
<feature type="compositionally biased region" description="Basic and acidic residues" evidence="1">
    <location>
        <begin position="784"/>
        <end position="800"/>
    </location>
</feature>
<dbReference type="Proteomes" id="UP000440578">
    <property type="component" value="Unassembled WGS sequence"/>
</dbReference>
<accession>A0A6A4VKQ7</accession>
<name>A0A6A4VKQ7_AMPAM</name>
<organism evidence="2 3">
    <name type="scientific">Amphibalanus amphitrite</name>
    <name type="common">Striped barnacle</name>
    <name type="synonym">Balanus amphitrite</name>
    <dbReference type="NCBI Taxonomy" id="1232801"/>
    <lineage>
        <taxon>Eukaryota</taxon>
        <taxon>Metazoa</taxon>
        <taxon>Ecdysozoa</taxon>
        <taxon>Arthropoda</taxon>
        <taxon>Crustacea</taxon>
        <taxon>Multicrustacea</taxon>
        <taxon>Cirripedia</taxon>
        <taxon>Thoracica</taxon>
        <taxon>Thoracicalcarea</taxon>
        <taxon>Balanomorpha</taxon>
        <taxon>Balanoidea</taxon>
        <taxon>Balanidae</taxon>
        <taxon>Amphibalaninae</taxon>
        <taxon>Amphibalanus</taxon>
    </lineage>
</organism>
<dbReference type="OrthoDB" id="3247158at2759"/>
<evidence type="ECO:0000313" key="2">
    <source>
        <dbReference type="EMBL" id="KAF0290948.1"/>
    </source>
</evidence>
<feature type="region of interest" description="Disordered" evidence="1">
    <location>
        <begin position="191"/>
        <end position="217"/>
    </location>
</feature>